<comment type="caution">
    <text evidence="1">The sequence shown here is derived from an EMBL/GenBank/DDBJ whole genome shotgun (WGS) entry which is preliminary data.</text>
</comment>
<name>A0ABX3PEX5_9HYPH</name>
<proteinExistence type="predicted"/>
<gene>
    <name evidence="1" type="ORF">BTR14_09280</name>
</gene>
<dbReference type="Proteomes" id="UP000192652">
    <property type="component" value="Unassembled WGS sequence"/>
</dbReference>
<evidence type="ECO:0000313" key="1">
    <source>
        <dbReference type="EMBL" id="OQP86632.1"/>
    </source>
</evidence>
<sequence>MAKARVDRFSTRCWHRLALRLVCALALICVGLSHGVPVLAGESLQAASSILIAPAERIAYLLPDGSLPPLCHETAASAAGPADAGHEHDGRHGPWHHSAPCDACRLCASILLSPPPDLIGQRLRPALAAPLPAMAALPEIRRIPRESQPRAPPVLPA</sequence>
<evidence type="ECO:0008006" key="3">
    <source>
        <dbReference type="Google" id="ProtNLM"/>
    </source>
</evidence>
<organism evidence="1 2">
    <name type="scientific">Xaviernesmea rhizosphaerae</name>
    <dbReference type="NCBI Taxonomy" id="1672749"/>
    <lineage>
        <taxon>Bacteria</taxon>
        <taxon>Pseudomonadati</taxon>
        <taxon>Pseudomonadota</taxon>
        <taxon>Alphaproteobacteria</taxon>
        <taxon>Hyphomicrobiales</taxon>
        <taxon>Rhizobiaceae</taxon>
        <taxon>Rhizobium/Agrobacterium group</taxon>
        <taxon>Xaviernesmea</taxon>
    </lineage>
</organism>
<reference evidence="1 2" key="1">
    <citation type="journal article" date="2017" name="Antonie Van Leeuwenhoek">
        <title>Rhizobium rhizosphaerae sp. nov., a novel species isolated from rice rhizosphere.</title>
        <authorList>
            <person name="Zhao J.J."/>
            <person name="Zhang J."/>
            <person name="Zhang R.J."/>
            <person name="Zhang C.W."/>
            <person name="Yin H.Q."/>
            <person name="Zhang X.X."/>
        </authorList>
    </citation>
    <scope>NUCLEOTIDE SEQUENCE [LARGE SCALE GENOMIC DNA]</scope>
    <source>
        <strain evidence="1 2">RD15</strain>
    </source>
</reference>
<dbReference type="RefSeq" id="WP_081175736.1">
    <property type="nucleotide sequence ID" value="NZ_MSPX01000006.1"/>
</dbReference>
<protein>
    <recommendedName>
        <fullName evidence="3">DUF2946 domain-containing protein</fullName>
    </recommendedName>
</protein>
<accession>A0ABX3PEX5</accession>
<keyword evidence="2" id="KW-1185">Reference proteome</keyword>
<evidence type="ECO:0000313" key="2">
    <source>
        <dbReference type="Proteomes" id="UP000192652"/>
    </source>
</evidence>
<dbReference type="EMBL" id="MSPX01000006">
    <property type="protein sequence ID" value="OQP86632.1"/>
    <property type="molecule type" value="Genomic_DNA"/>
</dbReference>